<reference evidence="2" key="1">
    <citation type="submission" date="2017-08" db="EMBL/GenBank/DDBJ databases">
        <title>A dynamic microbial community with high functional redundancy inhabits the cold, oxic subseafloor aquifer.</title>
        <authorList>
            <person name="Tully B.J."/>
            <person name="Wheat C.G."/>
            <person name="Glazer B.T."/>
            <person name="Huber J.A."/>
        </authorList>
    </citation>
    <scope>NUCLEOTIDE SEQUENCE [LARGE SCALE GENOMIC DNA]</scope>
</reference>
<gene>
    <name evidence="1" type="ORF">COC19_01200</name>
</gene>
<comment type="caution">
    <text evidence="1">The sequence shown here is derived from an EMBL/GenBank/DDBJ whole genome shotgun (WGS) entry which is preliminary data.</text>
</comment>
<evidence type="ECO:0000313" key="1">
    <source>
        <dbReference type="EMBL" id="PCH63300.1"/>
    </source>
</evidence>
<proteinExistence type="predicted"/>
<evidence type="ECO:0000313" key="2">
    <source>
        <dbReference type="Proteomes" id="UP000218172"/>
    </source>
</evidence>
<name>A0A2A4MTZ2_9GAMM</name>
<sequence length="151" mass="16960">MIKNKSIYVFTILSLLILLVLSLSWGIVSKLQLDKSSRQISLETSLATFSEFNAQALVQHSHESLLAQMTPQMLGRYIQSLRRLGELVSLDSLSGTTTIALLPFNSQDKTASYKLTTQFSHAEAVIDIQLIYQQGRWQFTRYSVNSSLSAE</sequence>
<protein>
    <recommendedName>
        <fullName evidence="3">DUF4019 domain-containing protein</fullName>
    </recommendedName>
</protein>
<accession>A0A2A4MTZ2</accession>
<dbReference type="EMBL" id="NVQR01000021">
    <property type="protein sequence ID" value="PCH63300.1"/>
    <property type="molecule type" value="Genomic_DNA"/>
</dbReference>
<dbReference type="Proteomes" id="UP000218172">
    <property type="component" value="Unassembled WGS sequence"/>
</dbReference>
<organism evidence="1 2">
    <name type="scientific">SAR86 cluster bacterium</name>
    <dbReference type="NCBI Taxonomy" id="2030880"/>
    <lineage>
        <taxon>Bacteria</taxon>
        <taxon>Pseudomonadati</taxon>
        <taxon>Pseudomonadota</taxon>
        <taxon>Gammaproteobacteria</taxon>
        <taxon>SAR86 cluster</taxon>
    </lineage>
</organism>
<evidence type="ECO:0008006" key="3">
    <source>
        <dbReference type="Google" id="ProtNLM"/>
    </source>
</evidence>
<dbReference type="AlphaFoldDB" id="A0A2A4MTZ2"/>